<proteinExistence type="predicted"/>
<sequence>MMLVVIFKFVYVLQHLLFSVTEPQLRIKPVGVSDVFILAGTIAITIDLFQLFSSTKPLFEIEEMQGKQSLCLTLKERQRSRPSSDNEARSSQSSADIKSYIITTQLDPGVYRKHVEDTTTSNLTGFAFVVIGNFHLAGGKIT</sequence>
<gene>
    <name evidence="1" type="ORF">LSAT_V11C200067820</name>
</gene>
<keyword evidence="2" id="KW-1185">Reference proteome</keyword>
<comment type="caution">
    <text evidence="1">The sequence shown here is derived from an EMBL/GenBank/DDBJ whole genome shotgun (WGS) entry which is preliminary data.</text>
</comment>
<organism evidence="1 2">
    <name type="scientific">Lactuca sativa</name>
    <name type="common">Garden lettuce</name>
    <dbReference type="NCBI Taxonomy" id="4236"/>
    <lineage>
        <taxon>Eukaryota</taxon>
        <taxon>Viridiplantae</taxon>
        <taxon>Streptophyta</taxon>
        <taxon>Embryophyta</taxon>
        <taxon>Tracheophyta</taxon>
        <taxon>Spermatophyta</taxon>
        <taxon>Magnoliopsida</taxon>
        <taxon>eudicotyledons</taxon>
        <taxon>Gunneridae</taxon>
        <taxon>Pentapetalae</taxon>
        <taxon>asterids</taxon>
        <taxon>campanulids</taxon>
        <taxon>Asterales</taxon>
        <taxon>Asteraceae</taxon>
        <taxon>Cichorioideae</taxon>
        <taxon>Cichorieae</taxon>
        <taxon>Lactucinae</taxon>
        <taxon>Lactuca</taxon>
    </lineage>
</organism>
<name>A0A9R1WE32_LACSA</name>
<evidence type="ECO:0000313" key="2">
    <source>
        <dbReference type="Proteomes" id="UP000235145"/>
    </source>
</evidence>
<reference evidence="1 2" key="1">
    <citation type="journal article" date="2017" name="Nat. Commun.">
        <title>Genome assembly with in vitro proximity ligation data and whole-genome triplication in lettuce.</title>
        <authorList>
            <person name="Reyes-Chin-Wo S."/>
            <person name="Wang Z."/>
            <person name="Yang X."/>
            <person name="Kozik A."/>
            <person name="Arikit S."/>
            <person name="Song C."/>
            <person name="Xia L."/>
            <person name="Froenicke L."/>
            <person name="Lavelle D.O."/>
            <person name="Truco M.J."/>
            <person name="Xia R."/>
            <person name="Zhu S."/>
            <person name="Xu C."/>
            <person name="Xu H."/>
            <person name="Xu X."/>
            <person name="Cox K."/>
            <person name="Korf I."/>
            <person name="Meyers B.C."/>
            <person name="Michelmore R.W."/>
        </authorList>
    </citation>
    <scope>NUCLEOTIDE SEQUENCE [LARGE SCALE GENOMIC DNA]</scope>
    <source>
        <strain evidence="2">cv. Salinas</strain>
        <tissue evidence="1">Seedlings</tissue>
    </source>
</reference>
<accession>A0A9R1WE32</accession>
<dbReference type="EMBL" id="NBSK02000002">
    <property type="protein sequence ID" value="KAJ0222148.1"/>
    <property type="molecule type" value="Genomic_DNA"/>
</dbReference>
<dbReference type="AlphaFoldDB" id="A0A9R1WE32"/>
<evidence type="ECO:0000313" key="1">
    <source>
        <dbReference type="EMBL" id="KAJ0222148.1"/>
    </source>
</evidence>
<dbReference type="Proteomes" id="UP000235145">
    <property type="component" value="Unassembled WGS sequence"/>
</dbReference>
<protein>
    <submittedName>
        <fullName evidence="1">Uncharacterized protein</fullName>
    </submittedName>
</protein>